<feature type="domain" description="Glutamate-ammonia ligase adenylyltransferase repeated" evidence="8">
    <location>
        <begin position="630"/>
        <end position="891"/>
    </location>
</feature>
<feature type="domain" description="Glutamate-ammonia ligase adenylyltransferase repeated" evidence="8">
    <location>
        <begin position="97"/>
        <end position="366"/>
    </location>
</feature>
<dbReference type="GO" id="GO:0000820">
    <property type="term" value="P:regulation of glutamine family amino acid metabolic process"/>
    <property type="evidence" value="ECO:0007669"/>
    <property type="project" value="TreeGrafter"/>
</dbReference>
<keyword evidence="2 10" id="KW-0548">Nucleotidyltransferase</keyword>
<organism evidence="10 11">
    <name type="scientific">Brachybacterium endophyticum</name>
    <dbReference type="NCBI Taxonomy" id="2182385"/>
    <lineage>
        <taxon>Bacteria</taxon>
        <taxon>Bacillati</taxon>
        <taxon>Actinomycetota</taxon>
        <taxon>Actinomycetes</taxon>
        <taxon>Micrococcales</taxon>
        <taxon>Dermabacteraceae</taxon>
        <taxon>Brachybacterium</taxon>
    </lineage>
</organism>
<accession>A0A2U2RID3</accession>
<evidence type="ECO:0000256" key="6">
    <source>
        <dbReference type="ARBA" id="ARBA00023268"/>
    </source>
</evidence>
<keyword evidence="3" id="KW-0547">Nucleotide-binding</keyword>
<evidence type="ECO:0000259" key="8">
    <source>
        <dbReference type="Pfam" id="PF03710"/>
    </source>
</evidence>
<feature type="domain" description="PII-uridylyltransferase/Glutamine-synthetase adenylyltransferase" evidence="9">
    <location>
        <begin position="386"/>
        <end position="524"/>
    </location>
</feature>
<dbReference type="InterPro" id="IPR043519">
    <property type="entry name" value="NT_sf"/>
</dbReference>
<evidence type="ECO:0000256" key="7">
    <source>
        <dbReference type="SAM" id="MobiDB-lite"/>
    </source>
</evidence>
<dbReference type="PANTHER" id="PTHR30621">
    <property type="entry name" value="GLUTAMINE SYNTHETASE ADENYLYLTRANSFERASE"/>
    <property type="match status" value="1"/>
</dbReference>
<dbReference type="Pfam" id="PF08335">
    <property type="entry name" value="GlnD_UR_UTase"/>
    <property type="match status" value="2"/>
</dbReference>
<dbReference type="PANTHER" id="PTHR30621:SF0">
    <property type="entry name" value="BIFUNCTIONAL GLUTAMINE SYNTHETASE ADENYLYLTRANSFERASE_ADENYLYL-REMOVING ENZYME"/>
    <property type="match status" value="1"/>
</dbReference>
<protein>
    <submittedName>
        <fullName evidence="10">Bifunctional glutamine-synthetase adenylyltransferase/deadenyltransferase</fullName>
    </submittedName>
</protein>
<dbReference type="NCBIfam" id="NF010707">
    <property type="entry name" value="PRK14109.1"/>
    <property type="match status" value="1"/>
</dbReference>
<dbReference type="Pfam" id="PF03710">
    <property type="entry name" value="GlnE"/>
    <property type="match status" value="2"/>
</dbReference>
<name>A0A2U2RID3_9MICO</name>
<dbReference type="GO" id="GO:0005829">
    <property type="term" value="C:cytosol"/>
    <property type="evidence" value="ECO:0007669"/>
    <property type="project" value="TreeGrafter"/>
</dbReference>
<reference evidence="10 11" key="1">
    <citation type="submission" date="2018-05" db="EMBL/GenBank/DDBJ databases">
        <title>Brachybacterium sp. M1HQ-2T, whole genome shotgun sequence.</title>
        <authorList>
            <person name="Tuo L."/>
        </authorList>
    </citation>
    <scope>NUCLEOTIDE SEQUENCE [LARGE SCALE GENOMIC DNA]</scope>
    <source>
        <strain evidence="10 11">M1HQ-2</strain>
    </source>
</reference>
<feature type="region of interest" description="Disordered" evidence="7">
    <location>
        <begin position="1"/>
        <end position="21"/>
    </location>
</feature>
<evidence type="ECO:0000256" key="3">
    <source>
        <dbReference type="ARBA" id="ARBA00022741"/>
    </source>
</evidence>
<evidence type="ECO:0000259" key="9">
    <source>
        <dbReference type="Pfam" id="PF08335"/>
    </source>
</evidence>
<feature type="compositionally biased region" description="Pro residues" evidence="7">
    <location>
        <begin position="1"/>
        <end position="14"/>
    </location>
</feature>
<feature type="domain" description="PII-uridylyltransferase/Glutamine-synthetase adenylyltransferase" evidence="9">
    <location>
        <begin position="915"/>
        <end position="1055"/>
    </location>
</feature>
<keyword evidence="11" id="KW-1185">Reference proteome</keyword>
<evidence type="ECO:0000313" key="10">
    <source>
        <dbReference type="EMBL" id="PWH05643.1"/>
    </source>
</evidence>
<dbReference type="EMBL" id="QFKX01000004">
    <property type="protein sequence ID" value="PWH05643.1"/>
    <property type="molecule type" value="Genomic_DNA"/>
</dbReference>
<dbReference type="AlphaFoldDB" id="A0A2U2RID3"/>
<evidence type="ECO:0000313" key="11">
    <source>
        <dbReference type="Proteomes" id="UP000245590"/>
    </source>
</evidence>
<dbReference type="SUPFAM" id="SSF81593">
    <property type="entry name" value="Nucleotidyltransferase substrate binding subunit/domain"/>
    <property type="match status" value="2"/>
</dbReference>
<evidence type="ECO:0000256" key="2">
    <source>
        <dbReference type="ARBA" id="ARBA00022695"/>
    </source>
</evidence>
<comment type="caution">
    <text evidence="10">The sequence shown here is derived from an EMBL/GenBank/DDBJ whole genome shotgun (WGS) entry which is preliminary data.</text>
</comment>
<feature type="compositionally biased region" description="Polar residues" evidence="7">
    <location>
        <begin position="267"/>
        <end position="276"/>
    </location>
</feature>
<keyword evidence="6" id="KW-0511">Multifunctional enzyme</keyword>
<keyword evidence="5" id="KW-0460">Magnesium</keyword>
<dbReference type="Gene3D" id="1.20.120.1510">
    <property type="match status" value="1"/>
</dbReference>
<dbReference type="Gene3D" id="3.30.460.10">
    <property type="entry name" value="Beta Polymerase, domain 2"/>
    <property type="match status" value="2"/>
</dbReference>
<keyword evidence="4" id="KW-0067">ATP-binding</keyword>
<dbReference type="Gene3D" id="1.20.120.330">
    <property type="entry name" value="Nucleotidyltransferases domain 2"/>
    <property type="match status" value="2"/>
</dbReference>
<evidence type="ECO:0000256" key="4">
    <source>
        <dbReference type="ARBA" id="ARBA00022840"/>
    </source>
</evidence>
<proteinExistence type="predicted"/>
<sequence length="1062" mass="117243">MSPAPPRRPGPGSEPPTTTGALARLGYARPDRVRSFLDEPALAGLGRGAAEAIGRVADPDEAVLGLLRFAEASREAGRDRELEDLLGDIGRPDGPGERLIRVLGTSVALGDFLTRHPDRAVALEAGPDALTMDSADVRSRLLGAVGAVAGAEIPLASLSGREGRDALRIAYHERLLQIAAADVTAPDPTAVQPLVSTALADLAGASLEAALAIARTAVEDQQKVRLAVVAMGKTGARELNFISDVDVVYVAEAASEAAAAPTEPSAGQRSGSTATGSDPDEERTVVEIGAALCRELARVCADRTAEGSLWQVDANLRPEGKDGELVRTLDSYRRYYRRWADSWEFQALLKARFVAGDRELGKAFEEMVEPWIWQASTREGFVEDTRAMRRRVIAHIPRAEADRNIKLGPGGLRDVEFTVQLLQMVHGRTDETLHVRGTLPALERLGAGGFISRRHVVELDSAYRFLRTVEHRLQLHRMRRTQVLPTAEADLRRLARSVGLTPQDFTPRYERTRRRVRQLHEEIFYRPLLLTNSQLSDDEVMLSSESAQARLAAIGYRDPRRAIDHIRALTDGISRRAAIQRQLMPALLEWFADGIDPDMGLLAFRRLSDTIGSAHWYLALLRDSGVAARRLTRVLSSSRFVGEQLEKVPEAVRWLSRDETLRPLGREKLHEEFLAVIRRVDSIESAQDLLRRARLRELLRISMAHLLGLVDSRQAARGLTDLAEAVLEAGLLVAYHAVARERGAIGEDVAPVREDLELSASDLRERRSDPSRALGVEMALVAMGSFGAREMGYASDADVQFLFTDRGAGQEAGAIAVKVATQVQRILNAPSTGADMKVNADLRPEGRNGVLARSIESWSVYYRRDALTWERQALVRARVVVASRDLQSQIESAMDHERYPSGGLGESAHREIATMKARVESERLPRGTDPARHLKLGRGSMSDVEWVSQLIVLRHAHEIPELRTTTTLEILERARAAELLTVRQQEELEAAWRLSWQIRRAIFLWRGREGDVLPKDRIDLYAAAVLVEGDEASASELEDSYLRATRHARTVAEEIIFGDAAD</sequence>
<dbReference type="CDD" id="cd05401">
    <property type="entry name" value="NT_GlnE_GlnD_like"/>
    <property type="match status" value="2"/>
</dbReference>
<feature type="region of interest" description="Disordered" evidence="7">
    <location>
        <begin position="259"/>
        <end position="281"/>
    </location>
</feature>
<dbReference type="InterPro" id="IPR013546">
    <property type="entry name" value="PII_UdlTrfase/GS_AdlTrfase"/>
</dbReference>
<dbReference type="GO" id="GO:0005524">
    <property type="term" value="F:ATP binding"/>
    <property type="evidence" value="ECO:0007669"/>
    <property type="project" value="UniProtKB-KW"/>
</dbReference>
<keyword evidence="1 10" id="KW-0808">Transferase</keyword>
<gene>
    <name evidence="10" type="ORF">DEO23_10525</name>
</gene>
<dbReference type="RefSeq" id="WP_109275999.1">
    <property type="nucleotide sequence ID" value="NZ_QFKX01000004.1"/>
</dbReference>
<dbReference type="InterPro" id="IPR023057">
    <property type="entry name" value="GlnE"/>
</dbReference>
<dbReference type="InterPro" id="IPR005190">
    <property type="entry name" value="GlnE_rpt_dom"/>
</dbReference>
<dbReference type="SUPFAM" id="SSF81301">
    <property type="entry name" value="Nucleotidyltransferase"/>
    <property type="match status" value="2"/>
</dbReference>
<evidence type="ECO:0000256" key="1">
    <source>
        <dbReference type="ARBA" id="ARBA00022679"/>
    </source>
</evidence>
<dbReference type="OrthoDB" id="9759366at2"/>
<dbReference type="GO" id="GO:0008882">
    <property type="term" value="F:[glutamate-ammonia-ligase] adenylyltransferase activity"/>
    <property type="evidence" value="ECO:0007669"/>
    <property type="project" value="InterPro"/>
</dbReference>
<evidence type="ECO:0000256" key="5">
    <source>
        <dbReference type="ARBA" id="ARBA00022842"/>
    </source>
</evidence>
<dbReference type="Proteomes" id="UP000245590">
    <property type="component" value="Unassembled WGS sequence"/>
</dbReference>